<evidence type="ECO:0000256" key="9">
    <source>
        <dbReference type="ARBA" id="ARBA00023136"/>
    </source>
</evidence>
<evidence type="ECO:0000259" key="11">
    <source>
        <dbReference type="PROSITE" id="PS52015"/>
    </source>
</evidence>
<evidence type="ECO:0000256" key="2">
    <source>
        <dbReference type="ARBA" id="ARBA00006555"/>
    </source>
</evidence>
<keyword evidence="6 10" id="KW-0812">Transmembrane</keyword>
<dbReference type="NCBIfam" id="TIGR01352">
    <property type="entry name" value="tonB_Cterm"/>
    <property type="match status" value="1"/>
</dbReference>
<dbReference type="GO" id="GO:0031992">
    <property type="term" value="F:energy transducer activity"/>
    <property type="evidence" value="ECO:0007669"/>
    <property type="project" value="TreeGrafter"/>
</dbReference>
<dbReference type="SUPFAM" id="SSF74653">
    <property type="entry name" value="TolA/TonB C-terminal domain"/>
    <property type="match status" value="1"/>
</dbReference>
<name>A0A434AYP4_9BACT</name>
<dbReference type="GO" id="GO:0015031">
    <property type="term" value="P:protein transport"/>
    <property type="evidence" value="ECO:0007669"/>
    <property type="project" value="UniProtKB-KW"/>
</dbReference>
<evidence type="ECO:0000313" key="13">
    <source>
        <dbReference type="Proteomes" id="UP000282985"/>
    </source>
</evidence>
<gene>
    <name evidence="12" type="ORF">DLK05_03000</name>
</gene>
<dbReference type="GO" id="GO:0098797">
    <property type="term" value="C:plasma membrane protein complex"/>
    <property type="evidence" value="ECO:0007669"/>
    <property type="project" value="TreeGrafter"/>
</dbReference>
<accession>A0A434AYP4</accession>
<evidence type="ECO:0000256" key="7">
    <source>
        <dbReference type="ARBA" id="ARBA00022927"/>
    </source>
</evidence>
<dbReference type="InterPro" id="IPR037682">
    <property type="entry name" value="TonB_C"/>
</dbReference>
<dbReference type="InterPro" id="IPR051045">
    <property type="entry name" value="TonB-dependent_transducer"/>
</dbReference>
<keyword evidence="4" id="KW-1003">Cell membrane</keyword>
<feature type="domain" description="TonB C-terminal" evidence="11">
    <location>
        <begin position="77"/>
        <end position="154"/>
    </location>
</feature>
<dbReference type="AlphaFoldDB" id="A0A434AYP4"/>
<keyword evidence="7" id="KW-0653">Protein transport</keyword>
<keyword evidence="5" id="KW-0997">Cell inner membrane</keyword>
<dbReference type="Proteomes" id="UP000282985">
    <property type="component" value="Unassembled WGS sequence"/>
</dbReference>
<dbReference type="PROSITE" id="PS52015">
    <property type="entry name" value="TONB_CTD"/>
    <property type="match status" value="1"/>
</dbReference>
<sequence>MCNIINGSNYILKTILQMKSILLGFILIHLSSILFGQTEYLEVINVDSKANTSEIFSVRKDQNKIKEGKYISNYKGKIQIKGQYYISRGVRYPETCLNNGIKGKVYVSFVVNKEGRLEDAKIEKSVHPLIDQESSRVVKSSPLWTPAIFIKNTS</sequence>
<keyword evidence="3" id="KW-0813">Transport</keyword>
<dbReference type="OrthoDB" id="9814002at2"/>
<evidence type="ECO:0000256" key="1">
    <source>
        <dbReference type="ARBA" id="ARBA00004383"/>
    </source>
</evidence>
<comment type="subcellular location">
    <subcellularLocation>
        <location evidence="1">Cell inner membrane</location>
        <topology evidence="1">Single-pass membrane protein</topology>
        <orientation evidence="1">Periplasmic side</orientation>
    </subcellularLocation>
</comment>
<evidence type="ECO:0000256" key="5">
    <source>
        <dbReference type="ARBA" id="ARBA00022519"/>
    </source>
</evidence>
<comment type="similarity">
    <text evidence="2">Belongs to the TonB family.</text>
</comment>
<dbReference type="Gene3D" id="3.30.1150.10">
    <property type="match status" value="1"/>
</dbReference>
<organism evidence="12 13">
    <name type="scientific">Ancylomarina longa</name>
    <dbReference type="NCBI Taxonomy" id="2487017"/>
    <lineage>
        <taxon>Bacteria</taxon>
        <taxon>Pseudomonadati</taxon>
        <taxon>Bacteroidota</taxon>
        <taxon>Bacteroidia</taxon>
        <taxon>Marinilabiliales</taxon>
        <taxon>Marinifilaceae</taxon>
        <taxon>Ancylomarina</taxon>
    </lineage>
</organism>
<keyword evidence="8 10" id="KW-1133">Transmembrane helix</keyword>
<dbReference type="GO" id="GO:0055085">
    <property type="term" value="P:transmembrane transport"/>
    <property type="evidence" value="ECO:0007669"/>
    <property type="project" value="InterPro"/>
</dbReference>
<dbReference type="Pfam" id="PF03544">
    <property type="entry name" value="TonB_C"/>
    <property type="match status" value="1"/>
</dbReference>
<evidence type="ECO:0000313" key="12">
    <source>
        <dbReference type="EMBL" id="RUT79670.1"/>
    </source>
</evidence>
<evidence type="ECO:0000256" key="6">
    <source>
        <dbReference type="ARBA" id="ARBA00022692"/>
    </source>
</evidence>
<evidence type="ECO:0000256" key="10">
    <source>
        <dbReference type="SAM" id="Phobius"/>
    </source>
</evidence>
<proteinExistence type="inferred from homology"/>
<protein>
    <submittedName>
        <fullName evidence="12">TonB family protein</fullName>
    </submittedName>
</protein>
<feature type="transmembrane region" description="Helical" evidence="10">
    <location>
        <begin position="21"/>
        <end position="41"/>
    </location>
</feature>
<comment type="caution">
    <text evidence="12">The sequence shown here is derived from an EMBL/GenBank/DDBJ whole genome shotgun (WGS) entry which is preliminary data.</text>
</comment>
<keyword evidence="13" id="KW-1185">Reference proteome</keyword>
<dbReference type="PANTHER" id="PTHR33446">
    <property type="entry name" value="PROTEIN TONB-RELATED"/>
    <property type="match status" value="1"/>
</dbReference>
<reference evidence="12 13" key="1">
    <citation type="submission" date="2018-11" db="EMBL/GenBank/DDBJ databases">
        <title>Parancylomarina longa gen. nov., sp. nov., isolated from sediments of southern Okinawa.</title>
        <authorList>
            <person name="Fu T."/>
        </authorList>
    </citation>
    <scope>NUCLEOTIDE SEQUENCE [LARGE SCALE GENOMIC DNA]</scope>
    <source>
        <strain evidence="12 13">T3-2 S1-C</strain>
    </source>
</reference>
<keyword evidence="9 10" id="KW-0472">Membrane</keyword>
<evidence type="ECO:0000256" key="8">
    <source>
        <dbReference type="ARBA" id="ARBA00022989"/>
    </source>
</evidence>
<dbReference type="InterPro" id="IPR006260">
    <property type="entry name" value="TonB/TolA_C"/>
</dbReference>
<dbReference type="PANTHER" id="PTHR33446:SF2">
    <property type="entry name" value="PROTEIN TONB"/>
    <property type="match status" value="1"/>
</dbReference>
<dbReference type="EMBL" id="RJJX01000002">
    <property type="protein sequence ID" value="RUT79670.1"/>
    <property type="molecule type" value="Genomic_DNA"/>
</dbReference>
<evidence type="ECO:0000256" key="3">
    <source>
        <dbReference type="ARBA" id="ARBA00022448"/>
    </source>
</evidence>
<evidence type="ECO:0000256" key="4">
    <source>
        <dbReference type="ARBA" id="ARBA00022475"/>
    </source>
</evidence>